<dbReference type="EMBL" id="CAXHTB010000011">
    <property type="protein sequence ID" value="CAL0314808.1"/>
    <property type="molecule type" value="Genomic_DNA"/>
</dbReference>
<dbReference type="AlphaFoldDB" id="A0AAV1WZV5"/>
<keyword evidence="2" id="KW-1185">Reference proteome</keyword>
<sequence length="113" mass="13289">MIVLTDRSLNGEYQITNGYGPDRAPQIMQDHWNTYITEDDFRFMQLKIDWLVILDDTTWNLDKLKMECYVVGKRHILRGASYETKIELIGSSSSKKEEILSIRVSLLSKFKRE</sequence>
<dbReference type="InterPro" id="IPR010431">
    <property type="entry name" value="Fascin"/>
</dbReference>
<dbReference type="GO" id="GO:0005737">
    <property type="term" value="C:cytoplasm"/>
    <property type="evidence" value="ECO:0007669"/>
    <property type="project" value="TreeGrafter"/>
</dbReference>
<dbReference type="PANTHER" id="PTHR10551">
    <property type="entry name" value="FASCIN"/>
    <property type="match status" value="1"/>
</dbReference>
<reference evidence="1 2" key="1">
    <citation type="submission" date="2024-03" db="EMBL/GenBank/DDBJ databases">
        <authorList>
            <person name="Martinez-Hernandez J."/>
        </authorList>
    </citation>
    <scope>NUCLEOTIDE SEQUENCE [LARGE SCALE GENOMIC DNA]</scope>
</reference>
<gene>
    <name evidence="1" type="ORF">LLUT_LOCUS15868</name>
</gene>
<dbReference type="GO" id="GO:0016477">
    <property type="term" value="P:cell migration"/>
    <property type="evidence" value="ECO:0007669"/>
    <property type="project" value="TreeGrafter"/>
</dbReference>
<dbReference type="PANTHER" id="PTHR10551:SF13">
    <property type="entry name" value="GLUCAN 1,3-BETA-GLUCOSIDASE ARB_04467-RELATED"/>
    <property type="match status" value="1"/>
</dbReference>
<dbReference type="Proteomes" id="UP001497480">
    <property type="component" value="Unassembled WGS sequence"/>
</dbReference>
<dbReference type="GO" id="GO:0007163">
    <property type="term" value="P:establishment or maintenance of cell polarity"/>
    <property type="evidence" value="ECO:0007669"/>
    <property type="project" value="TreeGrafter"/>
</dbReference>
<evidence type="ECO:0000313" key="1">
    <source>
        <dbReference type="EMBL" id="CAL0314808.1"/>
    </source>
</evidence>
<accession>A0AAV1WZV5</accession>
<dbReference type="GO" id="GO:0015629">
    <property type="term" value="C:actin cytoskeleton"/>
    <property type="evidence" value="ECO:0007669"/>
    <property type="project" value="TreeGrafter"/>
</dbReference>
<dbReference type="GO" id="GO:0051017">
    <property type="term" value="P:actin filament bundle assembly"/>
    <property type="evidence" value="ECO:0007669"/>
    <property type="project" value="TreeGrafter"/>
</dbReference>
<comment type="caution">
    <text evidence="1">The sequence shown here is derived from an EMBL/GenBank/DDBJ whole genome shotgun (WGS) entry which is preliminary data.</text>
</comment>
<dbReference type="SUPFAM" id="SSF51445">
    <property type="entry name" value="(Trans)glycosidases"/>
    <property type="match status" value="1"/>
</dbReference>
<dbReference type="InterPro" id="IPR017853">
    <property type="entry name" value="GH"/>
</dbReference>
<protein>
    <submittedName>
        <fullName evidence="1">Uncharacterized protein</fullName>
    </submittedName>
</protein>
<dbReference type="Gene3D" id="3.20.20.80">
    <property type="entry name" value="Glycosidases"/>
    <property type="match status" value="1"/>
</dbReference>
<dbReference type="GO" id="GO:0051015">
    <property type="term" value="F:actin filament binding"/>
    <property type="evidence" value="ECO:0007669"/>
    <property type="project" value="InterPro"/>
</dbReference>
<organism evidence="1 2">
    <name type="scientific">Lupinus luteus</name>
    <name type="common">European yellow lupine</name>
    <dbReference type="NCBI Taxonomy" id="3873"/>
    <lineage>
        <taxon>Eukaryota</taxon>
        <taxon>Viridiplantae</taxon>
        <taxon>Streptophyta</taxon>
        <taxon>Embryophyta</taxon>
        <taxon>Tracheophyta</taxon>
        <taxon>Spermatophyta</taxon>
        <taxon>Magnoliopsida</taxon>
        <taxon>eudicotyledons</taxon>
        <taxon>Gunneridae</taxon>
        <taxon>Pentapetalae</taxon>
        <taxon>rosids</taxon>
        <taxon>fabids</taxon>
        <taxon>Fabales</taxon>
        <taxon>Fabaceae</taxon>
        <taxon>Papilionoideae</taxon>
        <taxon>50 kb inversion clade</taxon>
        <taxon>genistoids sensu lato</taxon>
        <taxon>core genistoids</taxon>
        <taxon>Genisteae</taxon>
        <taxon>Lupinus</taxon>
    </lineage>
</organism>
<proteinExistence type="predicted"/>
<evidence type="ECO:0000313" key="2">
    <source>
        <dbReference type="Proteomes" id="UP001497480"/>
    </source>
</evidence>
<name>A0AAV1WZV5_LUPLU</name>